<dbReference type="InterPro" id="IPR018392">
    <property type="entry name" value="LysM"/>
</dbReference>
<dbReference type="InterPro" id="IPR016047">
    <property type="entry name" value="M23ase_b-sheet_dom"/>
</dbReference>
<dbReference type="PANTHER" id="PTHR21666">
    <property type="entry name" value="PEPTIDASE-RELATED"/>
    <property type="match status" value="1"/>
</dbReference>
<proteinExistence type="inferred from homology"/>
<dbReference type="RefSeq" id="WP_086090183.1">
    <property type="nucleotide sequence ID" value="NZ_CP021112.1"/>
</dbReference>
<accession>A0A1W6ZWJ9</accession>
<dbReference type="AlphaFoldDB" id="A0A1W6ZWJ9"/>
<dbReference type="PROSITE" id="PS51257">
    <property type="entry name" value="PROKAR_LIPOPROTEIN"/>
    <property type="match status" value="1"/>
</dbReference>
<dbReference type="SUPFAM" id="SSF54106">
    <property type="entry name" value="LysM domain"/>
    <property type="match status" value="2"/>
</dbReference>
<dbReference type="STRING" id="1235591.CAK95_23850"/>
<dbReference type="InterPro" id="IPR011055">
    <property type="entry name" value="Dup_hybrid_motif"/>
</dbReference>
<gene>
    <name evidence="3" type="ORF">CAK95_23850</name>
</gene>
<comment type="similarity">
    <text evidence="1">Belongs to the E.coli NlpD/Haemophilus LppB family.</text>
</comment>
<dbReference type="CDD" id="cd12797">
    <property type="entry name" value="M23_peptidase"/>
    <property type="match status" value="1"/>
</dbReference>
<dbReference type="KEGG" id="psin:CAK95_23850"/>
<dbReference type="Pfam" id="PF01551">
    <property type="entry name" value="Peptidase_M23"/>
    <property type="match status" value="1"/>
</dbReference>
<evidence type="ECO:0000256" key="1">
    <source>
        <dbReference type="ARBA" id="ARBA00038420"/>
    </source>
</evidence>
<feature type="compositionally biased region" description="Low complexity" evidence="2">
    <location>
        <begin position="73"/>
        <end position="111"/>
    </location>
</feature>
<keyword evidence="4" id="KW-1185">Reference proteome</keyword>
<dbReference type="SUPFAM" id="SSF51261">
    <property type="entry name" value="Duplicated hybrid motif"/>
    <property type="match status" value="1"/>
</dbReference>
<feature type="compositionally biased region" description="Basic and acidic residues" evidence="2">
    <location>
        <begin position="347"/>
        <end position="356"/>
    </location>
</feature>
<name>A0A1W6ZWJ9_9HYPH</name>
<dbReference type="Proteomes" id="UP000194137">
    <property type="component" value="Chromosome"/>
</dbReference>
<dbReference type="Pfam" id="PF01476">
    <property type="entry name" value="LysM"/>
    <property type="match status" value="2"/>
</dbReference>
<dbReference type="EMBL" id="CP021112">
    <property type="protein sequence ID" value="ARQ01789.1"/>
    <property type="molecule type" value="Genomic_DNA"/>
</dbReference>
<feature type="region of interest" description="Disordered" evidence="2">
    <location>
        <begin position="343"/>
        <end position="368"/>
    </location>
</feature>
<feature type="region of interest" description="Disordered" evidence="2">
    <location>
        <begin position="29"/>
        <end position="151"/>
    </location>
</feature>
<evidence type="ECO:0000313" key="4">
    <source>
        <dbReference type="Proteomes" id="UP000194137"/>
    </source>
</evidence>
<evidence type="ECO:0000256" key="2">
    <source>
        <dbReference type="SAM" id="MobiDB-lite"/>
    </source>
</evidence>
<dbReference type="OrthoDB" id="9795421at2"/>
<dbReference type="InterPro" id="IPR050570">
    <property type="entry name" value="Cell_wall_metabolism_enzyme"/>
</dbReference>
<feature type="compositionally biased region" description="Polar residues" evidence="2">
    <location>
        <begin position="34"/>
        <end position="57"/>
    </location>
</feature>
<dbReference type="PROSITE" id="PS51782">
    <property type="entry name" value="LYSM"/>
    <property type="match status" value="2"/>
</dbReference>
<dbReference type="SMART" id="SM00257">
    <property type="entry name" value="LysM"/>
    <property type="match status" value="2"/>
</dbReference>
<dbReference type="CDD" id="cd00118">
    <property type="entry name" value="LysM"/>
    <property type="match status" value="2"/>
</dbReference>
<organism evidence="3 4">
    <name type="scientific">Pseudorhodoplanes sinuspersici</name>
    <dbReference type="NCBI Taxonomy" id="1235591"/>
    <lineage>
        <taxon>Bacteria</taxon>
        <taxon>Pseudomonadati</taxon>
        <taxon>Pseudomonadota</taxon>
        <taxon>Alphaproteobacteria</taxon>
        <taxon>Hyphomicrobiales</taxon>
        <taxon>Pseudorhodoplanes</taxon>
    </lineage>
</organism>
<dbReference type="InterPro" id="IPR036779">
    <property type="entry name" value="LysM_dom_sf"/>
</dbReference>
<dbReference type="Gene3D" id="2.70.70.10">
    <property type="entry name" value="Glucose Permease (Domain IIA)"/>
    <property type="match status" value="1"/>
</dbReference>
<reference evidence="3 4" key="1">
    <citation type="submission" date="2017-05" db="EMBL/GenBank/DDBJ databases">
        <title>Full genome sequence of Pseudorhodoplanes sinuspersici.</title>
        <authorList>
            <person name="Dastgheib S.M.M."/>
            <person name="Shavandi M."/>
            <person name="Tirandaz H."/>
        </authorList>
    </citation>
    <scope>NUCLEOTIDE SEQUENCE [LARGE SCALE GENOMIC DNA]</scope>
    <source>
        <strain evidence="3 4">RIPI110</strain>
    </source>
</reference>
<dbReference type="PANTHER" id="PTHR21666:SF263">
    <property type="entry name" value="MUREIN HYDROLASE ACTIVATOR NLPD"/>
    <property type="match status" value="1"/>
</dbReference>
<dbReference type="Gene3D" id="3.10.350.10">
    <property type="entry name" value="LysM domain"/>
    <property type="match status" value="2"/>
</dbReference>
<sequence>MRFAEPLRSPSVSRVVVCALALATAGCSGDANRFDQQSFSNPFSSSRGPESTGSVPQYQRPAPNYVERQPLGQPQYQAQPQYQPQPQYQQPQYQQPAPQYQPPYQQSHYQQPAPPPPAARQDVTGSVSRPAPRPVVAQPQTSKNWDWNGGTPVTVRKGETIQTFSRRYGVPALAIAEANGMSTGTPIYPGQRLVIPKYGNGNSQVAAAAPHPAAQPQPAASAPLVTGSVRTPSAPAGQGKVHTVGPGETMYSIGRRYKVSPVAIAKANSLPPHHMVKMGERLTIPGVGGSRTATAMAQPAPVAAAAPRTTQPVAAAPQRVASAPQPRVAETQPVTNTARVITPAKDNPVDDSKADATETGSTSASGGFRWPARGRVIAGFGPKPTGQQNDGINLAVPEGTPIKASEDGVVAYAGNELKGYGNLVLVRHSNGYVTAYAHASELNVKRGETVKRGQVIGKSGQTGNVTSPQLHFEIRKGATPVDPMQHLASN</sequence>
<dbReference type="GO" id="GO:0004222">
    <property type="term" value="F:metalloendopeptidase activity"/>
    <property type="evidence" value="ECO:0007669"/>
    <property type="project" value="TreeGrafter"/>
</dbReference>
<protein>
    <submittedName>
        <fullName evidence="3">Uncharacterized protein</fullName>
    </submittedName>
</protein>
<evidence type="ECO:0000313" key="3">
    <source>
        <dbReference type="EMBL" id="ARQ01789.1"/>
    </source>
</evidence>